<accession>A0A5C1YG12</accession>
<proteinExistence type="predicted"/>
<dbReference type="KEGG" id="ail:FLP10_12465"/>
<sequence length="115" mass="12188">MTDTLAERCARLQAPVTELVAVSLSAAYRPQDLPELTRAIGAVRGILAEDPSGLPDGAFTQWLPIALRNLDRMQEAVDRGDAGASYAILTDKTDGFIRLTVGCAGFPGWSPDGEG</sequence>
<organism evidence="1 2">
    <name type="scientific">Agromyces intestinalis</name>
    <dbReference type="NCBI Taxonomy" id="2592652"/>
    <lineage>
        <taxon>Bacteria</taxon>
        <taxon>Bacillati</taxon>
        <taxon>Actinomycetota</taxon>
        <taxon>Actinomycetes</taxon>
        <taxon>Micrococcales</taxon>
        <taxon>Microbacteriaceae</taxon>
        <taxon>Agromyces</taxon>
    </lineage>
</organism>
<dbReference type="OrthoDB" id="5070666at2"/>
<dbReference type="RefSeq" id="WP_149161154.1">
    <property type="nucleotide sequence ID" value="NZ_CP043505.1"/>
</dbReference>
<evidence type="ECO:0000313" key="2">
    <source>
        <dbReference type="Proteomes" id="UP000324678"/>
    </source>
</evidence>
<reference evidence="1 2" key="1">
    <citation type="submission" date="2019-09" db="EMBL/GenBank/DDBJ databases">
        <title>Genome sequencing of strain KACC 19306.</title>
        <authorList>
            <person name="Heo J."/>
            <person name="Kim S.-J."/>
            <person name="Kim J.-S."/>
            <person name="Hong S.-B."/>
            <person name="Kwon S.-W."/>
        </authorList>
    </citation>
    <scope>NUCLEOTIDE SEQUENCE [LARGE SCALE GENOMIC DNA]</scope>
    <source>
        <strain evidence="1 2">KACC 19306</strain>
    </source>
</reference>
<dbReference type="AlphaFoldDB" id="A0A5C1YG12"/>
<name>A0A5C1YG12_9MICO</name>
<evidence type="ECO:0000313" key="1">
    <source>
        <dbReference type="EMBL" id="QEO15136.1"/>
    </source>
</evidence>
<dbReference type="EMBL" id="CP043505">
    <property type="protein sequence ID" value="QEO15136.1"/>
    <property type="molecule type" value="Genomic_DNA"/>
</dbReference>
<protein>
    <submittedName>
        <fullName evidence="1">Uncharacterized protein</fullName>
    </submittedName>
</protein>
<keyword evidence="2" id="KW-1185">Reference proteome</keyword>
<gene>
    <name evidence="1" type="ORF">FLP10_12465</name>
</gene>
<dbReference type="Proteomes" id="UP000324678">
    <property type="component" value="Chromosome"/>
</dbReference>